<gene>
    <name evidence="2" type="ORF">FHS57_002610</name>
</gene>
<protein>
    <submittedName>
        <fullName evidence="2">Uncharacterized protein</fullName>
    </submittedName>
</protein>
<evidence type="ECO:0000313" key="3">
    <source>
        <dbReference type="Proteomes" id="UP000541352"/>
    </source>
</evidence>
<organism evidence="2 3">
    <name type="scientific">Runella defluvii</name>
    <dbReference type="NCBI Taxonomy" id="370973"/>
    <lineage>
        <taxon>Bacteria</taxon>
        <taxon>Pseudomonadati</taxon>
        <taxon>Bacteroidota</taxon>
        <taxon>Cytophagia</taxon>
        <taxon>Cytophagales</taxon>
        <taxon>Spirosomataceae</taxon>
        <taxon>Runella</taxon>
    </lineage>
</organism>
<feature type="region of interest" description="Disordered" evidence="1">
    <location>
        <begin position="53"/>
        <end position="72"/>
    </location>
</feature>
<feature type="compositionally biased region" description="Basic and acidic residues" evidence="1">
    <location>
        <begin position="53"/>
        <end position="62"/>
    </location>
</feature>
<dbReference type="EMBL" id="JACIBY010000005">
    <property type="protein sequence ID" value="MBB3838604.1"/>
    <property type="molecule type" value="Genomic_DNA"/>
</dbReference>
<dbReference type="Proteomes" id="UP000541352">
    <property type="component" value="Unassembled WGS sequence"/>
</dbReference>
<keyword evidence="3" id="KW-1185">Reference proteome</keyword>
<evidence type="ECO:0000313" key="2">
    <source>
        <dbReference type="EMBL" id="MBB3838604.1"/>
    </source>
</evidence>
<dbReference type="AlphaFoldDB" id="A0A7W6EQH2"/>
<evidence type="ECO:0000256" key="1">
    <source>
        <dbReference type="SAM" id="MobiDB-lite"/>
    </source>
</evidence>
<proteinExistence type="predicted"/>
<dbReference type="RefSeq" id="WP_183974217.1">
    <property type="nucleotide sequence ID" value="NZ_JACIBY010000005.1"/>
</dbReference>
<sequence length="72" mass="8513">MATLLIEIEDKKLKFFKELLQNLPFVKMKEVHPDEDSDEQVLENIREGIKEVRSVEKGETKSRPARQFLQEL</sequence>
<comment type="caution">
    <text evidence="2">The sequence shown here is derived from an EMBL/GenBank/DDBJ whole genome shotgun (WGS) entry which is preliminary data.</text>
</comment>
<accession>A0A7W6EQH2</accession>
<reference evidence="2 3" key="1">
    <citation type="submission" date="2020-08" db="EMBL/GenBank/DDBJ databases">
        <title>Genomic Encyclopedia of Type Strains, Phase IV (KMG-IV): sequencing the most valuable type-strain genomes for metagenomic binning, comparative biology and taxonomic classification.</title>
        <authorList>
            <person name="Goeker M."/>
        </authorList>
    </citation>
    <scope>NUCLEOTIDE SEQUENCE [LARGE SCALE GENOMIC DNA]</scope>
    <source>
        <strain evidence="2 3">DSM 17976</strain>
    </source>
</reference>
<name>A0A7W6EQH2_9BACT</name>